<accession>A0A0A0ICV9</accession>
<gene>
    <name evidence="1" type="ORF">Z955_08255</name>
</gene>
<proteinExistence type="predicted"/>
<organism evidence="1 2">
    <name type="scientific">Clostridium botulinum C/D str. DC5</name>
    <dbReference type="NCBI Taxonomy" id="1443128"/>
    <lineage>
        <taxon>Bacteria</taxon>
        <taxon>Bacillati</taxon>
        <taxon>Bacillota</taxon>
        <taxon>Clostridia</taxon>
        <taxon>Eubacteriales</taxon>
        <taxon>Clostridiaceae</taxon>
        <taxon>Clostridium</taxon>
    </lineage>
</organism>
<evidence type="ECO:0000313" key="2">
    <source>
        <dbReference type="Proteomes" id="UP000030014"/>
    </source>
</evidence>
<dbReference type="Proteomes" id="UP000030014">
    <property type="component" value="Unassembled WGS sequence"/>
</dbReference>
<dbReference type="RefSeq" id="WP_039258652.1">
    <property type="nucleotide sequence ID" value="NZ_JDRY01000037.1"/>
</dbReference>
<name>A0A0A0ICV9_CLOBO</name>
<protein>
    <recommendedName>
        <fullName evidence="3">Peptidase S1 domain-containing protein</fullName>
    </recommendedName>
</protein>
<evidence type="ECO:0000313" key="1">
    <source>
        <dbReference type="EMBL" id="KGM99274.1"/>
    </source>
</evidence>
<dbReference type="AlphaFoldDB" id="A0A0A0ICV9"/>
<dbReference type="InterPro" id="IPR043504">
    <property type="entry name" value="Peptidase_S1_PA_chymotrypsin"/>
</dbReference>
<dbReference type="SUPFAM" id="SSF50494">
    <property type="entry name" value="Trypsin-like serine proteases"/>
    <property type="match status" value="1"/>
</dbReference>
<comment type="caution">
    <text evidence="1">The sequence shown here is derived from an EMBL/GenBank/DDBJ whole genome shotgun (WGS) entry which is preliminary data.</text>
</comment>
<dbReference type="EMBL" id="JDRY01000037">
    <property type="protein sequence ID" value="KGM99274.1"/>
    <property type="molecule type" value="Genomic_DNA"/>
</dbReference>
<evidence type="ECO:0008006" key="3">
    <source>
        <dbReference type="Google" id="ProtNLM"/>
    </source>
</evidence>
<dbReference type="Gene3D" id="2.40.10.10">
    <property type="entry name" value="Trypsin-like serine proteases"/>
    <property type="match status" value="1"/>
</dbReference>
<reference evidence="1 2" key="1">
    <citation type="submission" date="2014-01" db="EMBL/GenBank/DDBJ databases">
        <title>Plasmidome dynamics in the species complex Clostridium novyi sensu lato converts strains of independent lineages into distinctly different pathogens.</title>
        <authorList>
            <person name="Skarin H."/>
            <person name="Segerman B."/>
        </authorList>
    </citation>
    <scope>NUCLEOTIDE SEQUENCE [LARGE SCALE GENOMIC DNA]</scope>
    <source>
        <strain evidence="1 2">DC5</strain>
    </source>
</reference>
<dbReference type="InterPro" id="IPR009003">
    <property type="entry name" value="Peptidase_S1_PA"/>
</dbReference>
<sequence>MKCKCFNLFDQYKKRQKIKFICRYQYQYFLSKANVVGVGLGYKYIDNMCTYEECIKVFVTEKIPENEIQPKDVVPVLYQGIKTDVVIGGIPTECKLVSKIRPTRCGYIIGISDGSTKSITSGTLGCLVKNKEDTFVLSANHVLTNENLAPLGTPIIQPSIQYRGVVTTDTIAYLSKYIPLKYMSATEVPENYVDCALGKVLARSLVAPEIAILHKAPLGVSTAKLNKKVVKVGAMSERTTGIVQSINTTMYVKYSRGSLLFKDQIVTTQMSMKGDSGSLLLDSKGNAVGLLNADSTCTTNYSDISNVLRMLSVSLITK</sequence>